<evidence type="ECO:0000256" key="2">
    <source>
        <dbReference type="ARBA" id="ARBA00011900"/>
    </source>
</evidence>
<feature type="binding site" evidence="7">
    <location>
        <position position="12"/>
    </location>
    <ligand>
        <name>S-adenosyl-L-methionine</name>
        <dbReference type="ChEBI" id="CHEBI:59789"/>
    </ligand>
</feature>
<dbReference type="GO" id="GO:0009307">
    <property type="term" value="P:DNA restriction-modification system"/>
    <property type="evidence" value="ECO:0007669"/>
    <property type="project" value="InterPro"/>
</dbReference>
<reference evidence="9 10" key="1">
    <citation type="submission" date="2017-12" db="EMBL/GenBank/DDBJ databases">
        <title>Complete genome sequence of Spiroplasma monobiae MQ-1 (ATCC 33825).</title>
        <authorList>
            <person name="Tsai Y.-M."/>
            <person name="Lo W.-S."/>
            <person name="Wu P.-S."/>
            <person name="Cho S.-T."/>
            <person name="Kuo C.-H."/>
        </authorList>
    </citation>
    <scope>NUCLEOTIDE SEQUENCE [LARGE SCALE GENOMIC DNA]</scope>
    <source>
        <strain evidence="9 10">MQ-1</strain>
    </source>
</reference>
<protein>
    <recommendedName>
        <fullName evidence="2 8">Site-specific DNA-methyltransferase (adenine-specific)</fullName>
        <ecNumber evidence="2 8">2.1.1.72</ecNumber>
    </recommendedName>
</protein>
<sequence>MAKPILKWAGGKTQLIKVINNEFPKGYNKYFELFLGGGALVLYNENENALINDIDEEIINLYKCVRENYAKIIDNIELFRIEYNKNPKAFYYKLREYSDEDFSKDIFLNAARTLFLNKTCFNGLYRKNANNKFNVPWNKSEIAPQIYDIENIKKVSEYLNKIEITNESFEYFKNKIKKDDLVYLDPPYDKINKNTFESYNKDSFGKEGQIALRDFCNYIDGVGAYFIVSNHDTDFIKEIYKEYNIKIVKASRMINSKSENRGKINEVLIKNF</sequence>
<keyword evidence="10" id="KW-1185">Reference proteome</keyword>
<feature type="binding site" evidence="7">
    <location>
        <position position="8"/>
    </location>
    <ligand>
        <name>S-adenosyl-L-methionine</name>
        <dbReference type="ChEBI" id="CHEBI:59789"/>
    </ligand>
</feature>
<dbReference type="InterPro" id="IPR012263">
    <property type="entry name" value="M_m6A_EcoRV"/>
</dbReference>
<name>A0A2K9LUN2_SPISQ</name>
<dbReference type="PIRSF" id="PIRSF000398">
    <property type="entry name" value="M_m6A_EcoRV"/>
    <property type="match status" value="1"/>
</dbReference>
<dbReference type="PRINTS" id="PR00505">
    <property type="entry name" value="D12N6MTFRASE"/>
</dbReference>
<organism evidence="9 10">
    <name type="scientific">Spiroplasma monobiae MQ-1</name>
    <dbReference type="NCBI Taxonomy" id="1336748"/>
    <lineage>
        <taxon>Bacteria</taxon>
        <taxon>Bacillati</taxon>
        <taxon>Mycoplasmatota</taxon>
        <taxon>Mollicutes</taxon>
        <taxon>Entomoplasmatales</taxon>
        <taxon>Spiroplasmataceae</taxon>
        <taxon>Spiroplasma</taxon>
    </lineage>
</organism>
<evidence type="ECO:0000256" key="1">
    <source>
        <dbReference type="ARBA" id="ARBA00006594"/>
    </source>
</evidence>
<dbReference type="Gene3D" id="1.10.1020.10">
    <property type="entry name" value="Adenine-specific Methyltransferase, Domain 2"/>
    <property type="match status" value="1"/>
</dbReference>
<dbReference type="InterPro" id="IPR023095">
    <property type="entry name" value="Ade_MeTrfase_dom_2"/>
</dbReference>
<evidence type="ECO:0000256" key="6">
    <source>
        <dbReference type="ARBA" id="ARBA00047942"/>
    </source>
</evidence>
<comment type="similarity">
    <text evidence="1 8">Belongs to the N(4)/N(6)-methyltransferase family.</text>
</comment>
<feature type="binding site" evidence="7">
    <location>
        <position position="185"/>
    </location>
    <ligand>
        <name>S-adenosyl-L-methionine</name>
        <dbReference type="ChEBI" id="CHEBI:59789"/>
    </ligand>
</feature>
<evidence type="ECO:0000256" key="7">
    <source>
        <dbReference type="PIRSR" id="PIRSR000398-1"/>
    </source>
</evidence>
<feature type="binding site" evidence="7">
    <location>
        <position position="53"/>
    </location>
    <ligand>
        <name>S-adenosyl-L-methionine</name>
        <dbReference type="ChEBI" id="CHEBI:59789"/>
    </ligand>
</feature>
<keyword evidence="4 8" id="KW-0808">Transferase</keyword>
<comment type="catalytic activity">
    <reaction evidence="6 8">
        <text>a 2'-deoxyadenosine in DNA + S-adenosyl-L-methionine = an N(6)-methyl-2'-deoxyadenosine in DNA + S-adenosyl-L-homocysteine + H(+)</text>
        <dbReference type="Rhea" id="RHEA:15197"/>
        <dbReference type="Rhea" id="RHEA-COMP:12418"/>
        <dbReference type="Rhea" id="RHEA-COMP:12419"/>
        <dbReference type="ChEBI" id="CHEBI:15378"/>
        <dbReference type="ChEBI" id="CHEBI:57856"/>
        <dbReference type="ChEBI" id="CHEBI:59789"/>
        <dbReference type="ChEBI" id="CHEBI:90615"/>
        <dbReference type="ChEBI" id="CHEBI:90616"/>
        <dbReference type="EC" id="2.1.1.72"/>
    </reaction>
</comment>
<evidence type="ECO:0000256" key="8">
    <source>
        <dbReference type="RuleBase" id="RU361257"/>
    </source>
</evidence>
<dbReference type="EC" id="2.1.1.72" evidence="2 8"/>
<accession>A0A2K9LUN2</accession>
<dbReference type="Pfam" id="PF02086">
    <property type="entry name" value="MethyltransfD12"/>
    <property type="match status" value="1"/>
</dbReference>
<dbReference type="GO" id="GO:0009007">
    <property type="term" value="F:site-specific DNA-methyltransferase (adenine-specific) activity"/>
    <property type="evidence" value="ECO:0007669"/>
    <property type="project" value="UniProtKB-UniRule"/>
</dbReference>
<keyword evidence="5 8" id="KW-0949">S-adenosyl-L-methionine</keyword>
<dbReference type="RefSeq" id="WP_101780811.1">
    <property type="nucleotide sequence ID" value="NZ_CP025543.1"/>
</dbReference>
<dbReference type="EMBL" id="CP025543">
    <property type="protein sequence ID" value="AUM62758.1"/>
    <property type="molecule type" value="Genomic_DNA"/>
</dbReference>
<dbReference type="GO" id="GO:0032259">
    <property type="term" value="P:methylation"/>
    <property type="evidence" value="ECO:0007669"/>
    <property type="project" value="UniProtKB-KW"/>
</dbReference>
<proteinExistence type="inferred from homology"/>
<evidence type="ECO:0000256" key="3">
    <source>
        <dbReference type="ARBA" id="ARBA00022603"/>
    </source>
</evidence>
<dbReference type="InterPro" id="IPR002052">
    <property type="entry name" value="DNA_methylase_N6_adenine_CS"/>
</dbReference>
<keyword evidence="3 8" id="KW-0489">Methyltransferase</keyword>
<dbReference type="Proteomes" id="UP000234790">
    <property type="component" value="Chromosome"/>
</dbReference>
<dbReference type="Gene3D" id="3.40.50.150">
    <property type="entry name" value="Vaccinia Virus protein VP39"/>
    <property type="match status" value="1"/>
</dbReference>
<dbReference type="SUPFAM" id="SSF53335">
    <property type="entry name" value="S-adenosyl-L-methionine-dependent methyltransferases"/>
    <property type="match status" value="1"/>
</dbReference>
<dbReference type="NCBIfam" id="TIGR00571">
    <property type="entry name" value="dam"/>
    <property type="match status" value="1"/>
</dbReference>
<dbReference type="AlphaFoldDB" id="A0A2K9LUN2"/>
<dbReference type="REBASE" id="227833">
    <property type="entry name" value="M.SmoMQ1ORF5090P"/>
</dbReference>
<dbReference type="PROSITE" id="PS00092">
    <property type="entry name" value="N6_MTASE"/>
    <property type="match status" value="1"/>
</dbReference>
<dbReference type="InterPro" id="IPR029063">
    <property type="entry name" value="SAM-dependent_MTases_sf"/>
</dbReference>
<dbReference type="GO" id="GO:1904047">
    <property type="term" value="F:S-adenosyl-L-methionine binding"/>
    <property type="evidence" value="ECO:0007669"/>
    <property type="project" value="TreeGrafter"/>
</dbReference>
<dbReference type="OrthoDB" id="9805629at2"/>
<dbReference type="PANTHER" id="PTHR30481">
    <property type="entry name" value="DNA ADENINE METHYLASE"/>
    <property type="match status" value="1"/>
</dbReference>
<gene>
    <name evidence="9" type="primary">dam</name>
    <name evidence="9" type="ORF">SMONO_v1c05090</name>
</gene>
<evidence type="ECO:0000256" key="5">
    <source>
        <dbReference type="ARBA" id="ARBA00022691"/>
    </source>
</evidence>
<dbReference type="GO" id="GO:0006298">
    <property type="term" value="P:mismatch repair"/>
    <property type="evidence" value="ECO:0007669"/>
    <property type="project" value="TreeGrafter"/>
</dbReference>
<dbReference type="PANTHER" id="PTHR30481:SF3">
    <property type="entry name" value="DNA ADENINE METHYLASE"/>
    <property type="match status" value="1"/>
</dbReference>
<evidence type="ECO:0000313" key="10">
    <source>
        <dbReference type="Proteomes" id="UP000234790"/>
    </source>
</evidence>
<evidence type="ECO:0000313" key="9">
    <source>
        <dbReference type="EMBL" id="AUM62758.1"/>
    </source>
</evidence>
<dbReference type="InterPro" id="IPR012327">
    <property type="entry name" value="MeTrfase_D12"/>
</dbReference>
<dbReference type="GO" id="GO:0043565">
    <property type="term" value="F:sequence-specific DNA binding"/>
    <property type="evidence" value="ECO:0007669"/>
    <property type="project" value="TreeGrafter"/>
</dbReference>
<dbReference type="KEGG" id="smoo:SMONO_v1c05090"/>
<evidence type="ECO:0000256" key="4">
    <source>
        <dbReference type="ARBA" id="ARBA00022679"/>
    </source>
</evidence>